<proteinExistence type="inferred from homology"/>
<comment type="similarity">
    <text evidence="1">Belongs to the RRN3 family.</text>
</comment>
<evidence type="ECO:0000256" key="2">
    <source>
        <dbReference type="SAM" id="MobiDB-lite"/>
    </source>
</evidence>
<dbReference type="PANTHER" id="PTHR12790:SF0">
    <property type="entry name" value="RNA POLYMERASE I-SPECIFIC TRANSCRIPTION INITIATION FACTOR RRN3-RELATED"/>
    <property type="match status" value="1"/>
</dbReference>
<keyword evidence="4" id="KW-1185">Reference proteome</keyword>
<evidence type="ECO:0000313" key="4">
    <source>
        <dbReference type="Proteomes" id="UP001447188"/>
    </source>
</evidence>
<feature type="region of interest" description="Disordered" evidence="2">
    <location>
        <begin position="284"/>
        <end position="309"/>
    </location>
</feature>
<evidence type="ECO:0000313" key="3">
    <source>
        <dbReference type="EMBL" id="KAL0637184.1"/>
    </source>
</evidence>
<accession>A0ABR3GMQ3</accession>
<gene>
    <name evidence="3" type="primary">RRN3</name>
    <name evidence="3" type="ORF">Q9L58_003833</name>
</gene>
<name>A0ABR3GMQ3_9PEZI</name>
<evidence type="ECO:0000256" key="1">
    <source>
        <dbReference type="ARBA" id="ARBA00010098"/>
    </source>
</evidence>
<dbReference type="PANTHER" id="PTHR12790">
    <property type="entry name" value="TRANSCRIPTION INITIATION FACTOR IA RRN3"/>
    <property type="match status" value="1"/>
</dbReference>
<feature type="region of interest" description="Disordered" evidence="2">
    <location>
        <begin position="584"/>
        <end position="614"/>
    </location>
</feature>
<feature type="compositionally biased region" description="Acidic residues" evidence="2">
    <location>
        <begin position="289"/>
        <end position="308"/>
    </location>
</feature>
<comment type="caution">
    <text evidence="3">The sequence shown here is derived from an EMBL/GenBank/DDBJ whole genome shotgun (WGS) entry which is preliminary data.</text>
</comment>
<feature type="compositionally biased region" description="Acidic residues" evidence="2">
    <location>
        <begin position="585"/>
        <end position="614"/>
    </location>
</feature>
<feature type="region of interest" description="Disordered" evidence="2">
    <location>
        <begin position="1"/>
        <end position="27"/>
    </location>
</feature>
<reference evidence="3 4" key="1">
    <citation type="submission" date="2024-02" db="EMBL/GenBank/DDBJ databases">
        <title>Discinaceae phylogenomics.</title>
        <authorList>
            <person name="Dirks A.C."/>
            <person name="James T.Y."/>
        </authorList>
    </citation>
    <scope>NUCLEOTIDE SEQUENCE [LARGE SCALE GENOMIC DNA]</scope>
    <source>
        <strain evidence="3 4">ACD0624</strain>
    </source>
</reference>
<dbReference type="EMBL" id="JBBBZM010000038">
    <property type="protein sequence ID" value="KAL0637184.1"/>
    <property type="molecule type" value="Genomic_DNA"/>
</dbReference>
<feature type="compositionally biased region" description="Basic and acidic residues" evidence="2">
    <location>
        <begin position="8"/>
        <end position="20"/>
    </location>
</feature>
<protein>
    <submittedName>
        <fullName evidence="3">DNA independent RNA polymerase I transcription factor</fullName>
    </submittedName>
</protein>
<organism evidence="3 4">
    <name type="scientific">Discina gigas</name>
    <dbReference type="NCBI Taxonomy" id="1032678"/>
    <lineage>
        <taxon>Eukaryota</taxon>
        <taxon>Fungi</taxon>
        <taxon>Dikarya</taxon>
        <taxon>Ascomycota</taxon>
        <taxon>Pezizomycotina</taxon>
        <taxon>Pezizomycetes</taxon>
        <taxon>Pezizales</taxon>
        <taxon>Discinaceae</taxon>
        <taxon>Discina</taxon>
    </lineage>
</organism>
<dbReference type="Proteomes" id="UP001447188">
    <property type="component" value="Unassembled WGS sequence"/>
</dbReference>
<dbReference type="Pfam" id="PF05327">
    <property type="entry name" value="RRN3"/>
    <property type="match status" value="1"/>
</dbReference>
<sequence length="614" mass="69404">MPTPTENDSIRIKGEKRSPELESPVNKKAKITNGKTISPKTHSTNLIFRKFVNNALTEKAAGNAINFNVLRKKFTTHPSEESAPSSHELQMTLSALTQNVSRLNGSCSTLVLAIIKCQWVARSGLFVGAYVRFLGNLVSAHPNYMGIVTEMLVGYFGFLPNHTTRLPGHQPVSRSVIDDRIHYALQFILDLVPTAAFSTLFPALVAEFPHKSEKKQAHKNYMRNLLRVVEYAPALRNKLLAMLTDRVIKVDVEIQVDLDELEEDEGEALEAELTGNMLENIKDNTVIEKDDDTDGGDGGEEYDEDSDSDAVQNIKETVDKLDAMLEILFDHYSKSFPGKYTEDPSMDSINTFELLLRSFDTTVLPTYRSRYTQFLLFWASQRSPRFSDQFCVSILEKAFDNSRPQVTRQAAAAYIASFVARAKFMPQKDVRAVVRLICRWLGAFVDERSLECRGPDVSRWGGFYSVCQAVMYIFCFRWRDLKEEEEDEFGIVEGRWTSGLEVLAKVITSRFNPLKVCSPAVVENFAKIASHLQFLFCFTILDQNKRTGLVGDGELESYFPFDPYGLKKSKKWIEDCYIEWQPVEGLDDDEDSSDDVDNDSDEPGSINDDTDNSG</sequence>
<dbReference type="InterPro" id="IPR007991">
    <property type="entry name" value="RNA_pol_I_trans_ini_fac_RRN3"/>
</dbReference>